<evidence type="ECO:0000313" key="3">
    <source>
        <dbReference type="EMBL" id="KKO03836.1"/>
    </source>
</evidence>
<feature type="domain" description="PucR C-terminal helix-turn-helix" evidence="2">
    <location>
        <begin position="307"/>
        <end position="363"/>
    </location>
</feature>
<name>A0A0F9VFE0_9ZZZZ</name>
<dbReference type="InterPro" id="IPR008599">
    <property type="entry name" value="Diacid_rec"/>
</dbReference>
<dbReference type="AlphaFoldDB" id="A0A0F9VFE0"/>
<evidence type="ECO:0000259" key="2">
    <source>
        <dbReference type="Pfam" id="PF13556"/>
    </source>
</evidence>
<dbReference type="InterPro" id="IPR042070">
    <property type="entry name" value="PucR_C-HTH_sf"/>
</dbReference>
<dbReference type="InterPro" id="IPR051448">
    <property type="entry name" value="CdaR-like_regulators"/>
</dbReference>
<evidence type="ECO:0000259" key="1">
    <source>
        <dbReference type="Pfam" id="PF05651"/>
    </source>
</evidence>
<sequence length="369" mass="41776">MFELDRHLAQDIVDRAMAILPYNVNVMDRQGLIIGSGDSERIDTRHEGAQLVLANQRVVALDEQAAACLQGVKPGINLPLLHAGRLVGVLGITGDPDQVRPFAELLRMTAEMLVEQRVLQAEQHWRGQQQEAWLANLLDRHYLVSNLADDAERMRLRWAWPLQPCLICLSPETDHQHAQGQLVTQMRARHPADIVLPLGLHDVLWLRSGKSHAPKLSWLEQVDKRDWPVGRLLIAEAVGTLNDLREATEALLNLREYVHDLRLSERLIRLSDYRLAVLLHHLQPSWTVHQLLAPLEPLRQADGNGQLLLTLRVWLAHNGHAQSCAAALGIHRNSLRYRLERITEITGLDLDQMTHRVLLSIGLSLLPEQ</sequence>
<accession>A0A0F9VFE0</accession>
<gene>
    <name evidence="3" type="ORF">LCGC14_0092630</name>
</gene>
<dbReference type="Pfam" id="PF13556">
    <property type="entry name" value="HTH_30"/>
    <property type="match status" value="1"/>
</dbReference>
<proteinExistence type="predicted"/>
<dbReference type="PANTHER" id="PTHR33744:SF15">
    <property type="entry name" value="CARBOHYDRATE DIACID REGULATOR"/>
    <property type="match status" value="1"/>
</dbReference>
<comment type="caution">
    <text evidence="3">The sequence shown here is derived from an EMBL/GenBank/DDBJ whole genome shotgun (WGS) entry which is preliminary data.</text>
</comment>
<evidence type="ECO:0008006" key="4">
    <source>
        <dbReference type="Google" id="ProtNLM"/>
    </source>
</evidence>
<dbReference type="Pfam" id="PF05651">
    <property type="entry name" value="Diacid_rec"/>
    <property type="match status" value="1"/>
</dbReference>
<dbReference type="EMBL" id="LAZR01000025">
    <property type="protein sequence ID" value="KKO03836.1"/>
    <property type="molecule type" value="Genomic_DNA"/>
</dbReference>
<dbReference type="InterPro" id="IPR025736">
    <property type="entry name" value="PucR_C-HTH_dom"/>
</dbReference>
<reference evidence="3" key="1">
    <citation type="journal article" date="2015" name="Nature">
        <title>Complex archaea that bridge the gap between prokaryotes and eukaryotes.</title>
        <authorList>
            <person name="Spang A."/>
            <person name="Saw J.H."/>
            <person name="Jorgensen S.L."/>
            <person name="Zaremba-Niedzwiedzka K."/>
            <person name="Martijn J."/>
            <person name="Lind A.E."/>
            <person name="van Eijk R."/>
            <person name="Schleper C."/>
            <person name="Guy L."/>
            <person name="Ettema T.J."/>
        </authorList>
    </citation>
    <scope>NUCLEOTIDE SEQUENCE</scope>
</reference>
<organism evidence="3">
    <name type="scientific">marine sediment metagenome</name>
    <dbReference type="NCBI Taxonomy" id="412755"/>
    <lineage>
        <taxon>unclassified sequences</taxon>
        <taxon>metagenomes</taxon>
        <taxon>ecological metagenomes</taxon>
    </lineage>
</organism>
<protein>
    <recommendedName>
        <fullName evidence="4">CdaR family transcriptional regulator</fullName>
    </recommendedName>
</protein>
<feature type="domain" description="Putative sugar diacid recognition" evidence="1">
    <location>
        <begin position="4"/>
        <end position="136"/>
    </location>
</feature>
<dbReference type="PANTHER" id="PTHR33744">
    <property type="entry name" value="CARBOHYDRATE DIACID REGULATOR"/>
    <property type="match status" value="1"/>
</dbReference>
<dbReference type="Gene3D" id="1.10.10.2840">
    <property type="entry name" value="PucR C-terminal helix-turn-helix domain"/>
    <property type="match status" value="1"/>
</dbReference>